<protein>
    <submittedName>
        <fullName evidence="2">Uncharacterized protein</fullName>
    </submittedName>
</protein>
<dbReference type="Gene3D" id="1.25.40.10">
    <property type="entry name" value="Tetratricopeptide repeat domain"/>
    <property type="match status" value="1"/>
</dbReference>
<feature type="region of interest" description="Disordered" evidence="1">
    <location>
        <begin position="156"/>
        <end position="196"/>
    </location>
</feature>
<dbReference type="SUPFAM" id="SSF48452">
    <property type="entry name" value="TPR-like"/>
    <property type="match status" value="1"/>
</dbReference>
<sequence length="196" mass="20618">ALEPSASAPSLVGPIGPALLKAKAQGPEPGVEPSAAKAEVDWLAIAEGGGQVGGKTYTKKECFEHAVETDSGNVKAWYNLGSVGGGAVKGVPYDQKSCYERALECDEKFAYAWYNLGSVGGGAVKGVPYDKKSCYERALECDEKYESPMTRRAATSERWNVTRSMPGHGPISELPAEGPCVASSTTRRAAAAKRTS</sequence>
<evidence type="ECO:0000256" key="1">
    <source>
        <dbReference type="SAM" id="MobiDB-lite"/>
    </source>
</evidence>
<reference evidence="2 3" key="1">
    <citation type="submission" date="2024-02" db="EMBL/GenBank/DDBJ databases">
        <authorList>
            <person name="Chen Y."/>
            <person name="Shah S."/>
            <person name="Dougan E. K."/>
            <person name="Thang M."/>
            <person name="Chan C."/>
        </authorList>
    </citation>
    <scope>NUCLEOTIDE SEQUENCE [LARGE SCALE GENOMIC DNA]</scope>
</reference>
<name>A0ABP0KGB1_9DINO</name>
<accession>A0ABP0KGB1</accession>
<keyword evidence="3" id="KW-1185">Reference proteome</keyword>
<organism evidence="2 3">
    <name type="scientific">Durusdinium trenchii</name>
    <dbReference type="NCBI Taxonomy" id="1381693"/>
    <lineage>
        <taxon>Eukaryota</taxon>
        <taxon>Sar</taxon>
        <taxon>Alveolata</taxon>
        <taxon>Dinophyceae</taxon>
        <taxon>Suessiales</taxon>
        <taxon>Symbiodiniaceae</taxon>
        <taxon>Durusdinium</taxon>
    </lineage>
</organism>
<dbReference type="EMBL" id="CAXAMN010008558">
    <property type="protein sequence ID" value="CAK9025733.1"/>
    <property type="molecule type" value="Genomic_DNA"/>
</dbReference>
<evidence type="ECO:0000313" key="2">
    <source>
        <dbReference type="EMBL" id="CAK9025733.1"/>
    </source>
</evidence>
<proteinExistence type="predicted"/>
<feature type="compositionally biased region" description="Low complexity" evidence="1">
    <location>
        <begin position="182"/>
        <end position="196"/>
    </location>
</feature>
<evidence type="ECO:0000313" key="3">
    <source>
        <dbReference type="Proteomes" id="UP001642484"/>
    </source>
</evidence>
<comment type="caution">
    <text evidence="2">The sequence shown here is derived from an EMBL/GenBank/DDBJ whole genome shotgun (WGS) entry which is preliminary data.</text>
</comment>
<feature type="non-terminal residue" evidence="2">
    <location>
        <position position="1"/>
    </location>
</feature>
<dbReference type="InterPro" id="IPR011990">
    <property type="entry name" value="TPR-like_helical_dom_sf"/>
</dbReference>
<gene>
    <name evidence="2" type="ORF">CCMP2556_LOCUS16109</name>
</gene>
<dbReference type="Proteomes" id="UP001642484">
    <property type="component" value="Unassembled WGS sequence"/>
</dbReference>